<keyword evidence="3" id="KW-1185">Reference proteome</keyword>
<evidence type="ECO:0000313" key="3">
    <source>
        <dbReference type="Proteomes" id="UP001454036"/>
    </source>
</evidence>
<keyword evidence="2" id="KW-0695">RNA-directed DNA polymerase</keyword>
<dbReference type="SUPFAM" id="SSF53098">
    <property type="entry name" value="Ribonuclease H-like"/>
    <property type="match status" value="1"/>
</dbReference>
<dbReference type="InterPro" id="IPR036397">
    <property type="entry name" value="RNaseH_sf"/>
</dbReference>
<organism evidence="2 3">
    <name type="scientific">Lithospermum erythrorhizon</name>
    <name type="common">Purple gromwell</name>
    <name type="synonym">Lithospermum officinale var. erythrorhizon</name>
    <dbReference type="NCBI Taxonomy" id="34254"/>
    <lineage>
        <taxon>Eukaryota</taxon>
        <taxon>Viridiplantae</taxon>
        <taxon>Streptophyta</taxon>
        <taxon>Embryophyta</taxon>
        <taxon>Tracheophyta</taxon>
        <taxon>Spermatophyta</taxon>
        <taxon>Magnoliopsida</taxon>
        <taxon>eudicotyledons</taxon>
        <taxon>Gunneridae</taxon>
        <taxon>Pentapetalae</taxon>
        <taxon>asterids</taxon>
        <taxon>lamiids</taxon>
        <taxon>Boraginales</taxon>
        <taxon>Boraginaceae</taxon>
        <taxon>Boraginoideae</taxon>
        <taxon>Lithospermeae</taxon>
        <taxon>Lithospermum</taxon>
    </lineage>
</organism>
<dbReference type="SUPFAM" id="SSF56672">
    <property type="entry name" value="DNA/RNA polymerases"/>
    <property type="match status" value="1"/>
</dbReference>
<proteinExistence type="predicted"/>
<accession>A0AAV3NZL6</accession>
<dbReference type="Pfam" id="PF13456">
    <property type="entry name" value="RVT_3"/>
    <property type="match status" value="1"/>
</dbReference>
<dbReference type="PANTHER" id="PTHR33116:SF80">
    <property type="entry name" value="REVERSE TRANSCRIPTASE ZINC-BINDING DOMAIN-CONTAINING PROTEIN"/>
    <property type="match status" value="1"/>
</dbReference>
<dbReference type="InterPro" id="IPR043502">
    <property type="entry name" value="DNA/RNA_pol_sf"/>
</dbReference>
<dbReference type="InterPro" id="IPR044730">
    <property type="entry name" value="RNase_H-like_dom_plant"/>
</dbReference>
<comment type="caution">
    <text evidence="2">The sequence shown here is derived from an EMBL/GenBank/DDBJ whole genome shotgun (WGS) entry which is preliminary data.</text>
</comment>
<dbReference type="Gene3D" id="3.30.420.10">
    <property type="entry name" value="Ribonuclease H-like superfamily/Ribonuclease H"/>
    <property type="match status" value="1"/>
</dbReference>
<dbReference type="PROSITE" id="PS50878">
    <property type="entry name" value="RT_POL"/>
    <property type="match status" value="1"/>
</dbReference>
<dbReference type="Pfam" id="PF13966">
    <property type="entry name" value="zf-RVT"/>
    <property type="match status" value="1"/>
</dbReference>
<dbReference type="PANTHER" id="PTHR33116">
    <property type="entry name" value="REVERSE TRANSCRIPTASE ZINC-BINDING DOMAIN-CONTAINING PROTEIN-RELATED-RELATED"/>
    <property type="match status" value="1"/>
</dbReference>
<keyword evidence="2" id="KW-0548">Nucleotidyltransferase</keyword>
<dbReference type="InterPro" id="IPR002156">
    <property type="entry name" value="RNaseH_domain"/>
</dbReference>
<dbReference type="InterPro" id="IPR026960">
    <property type="entry name" value="RVT-Znf"/>
</dbReference>
<feature type="domain" description="Reverse transcriptase" evidence="1">
    <location>
        <begin position="182"/>
        <end position="461"/>
    </location>
</feature>
<dbReference type="GO" id="GO:0003676">
    <property type="term" value="F:nucleic acid binding"/>
    <property type="evidence" value="ECO:0007669"/>
    <property type="project" value="InterPro"/>
</dbReference>
<gene>
    <name evidence="2" type="ORF">LIER_05198</name>
</gene>
<evidence type="ECO:0000259" key="1">
    <source>
        <dbReference type="PROSITE" id="PS50878"/>
    </source>
</evidence>
<dbReference type="GO" id="GO:0003964">
    <property type="term" value="F:RNA-directed DNA polymerase activity"/>
    <property type="evidence" value="ECO:0007669"/>
    <property type="project" value="UniProtKB-KW"/>
</dbReference>
<dbReference type="Pfam" id="PF00078">
    <property type="entry name" value="RVT_1"/>
    <property type="match status" value="1"/>
</dbReference>
<dbReference type="Proteomes" id="UP001454036">
    <property type="component" value="Unassembled WGS sequence"/>
</dbReference>
<protein>
    <submittedName>
        <fullName evidence="2">Reverse transcriptase</fullName>
    </submittedName>
</protein>
<dbReference type="AlphaFoldDB" id="A0AAV3NZL6"/>
<sequence length="1066" mass="122036">MVEQADEEVQQCEAAYEGSLDTALREALHQAKAKYLRSLAIQEDFLSQQSGINWIQEGDKNTGFYHNYIRKKRKKSAILGILDDGEWIVQSEDIEESGVKYFRSLFSGDSASNDEEMIDCIPLLVSNEDNVHIMLEPTMEELRQIVFSLNKDSVGGPDGFNGHFFHNFWPLIAEDLLAAVKQFLDGSSLHQSFTSTTIALIPKMDNPKSWKDYRPISLCSFVNKVISKLLSTRIANILPNLISENQAGFVRGRLIQDNILLAQEMMHNIDKGNKYGNVILNLDMEKAFDRLSWDFLCKILAKFGFSTMVIERIRACLDNNWFSVLINGKSSGFFKSEKGVRQGDPLSPALFILAEEYLLRGLNQLYARWPNTAYNCGYGVRVSSLAFADDVLVFANGSKMALSKVMDFLQHYQRISGQLVNMEKSTYILPNKASTSRSSIVQRATGFRRGEAPFNYLGIPIYKGKKQCFLFEDLLEKLRGKVESWSSNFLSFGGKITLLQSVLNTIPIYYLQVMQMPAEVYGKIERLFNKFLWDGIPWCKWSQVCAPYEEGGLNIRSLEDIRNTFLHKMWVRLREGTSLWSKFMMSKYCRKYHPKMAPVHPSHSRVWKNLHKVREEAEEHIHWQVGDGSCDFWLDSWSELGSLIQFYPEQRGGLLVKELWTDGQWDLEKLSALLRPEHVEKVSEVFIHKGYPDRLIWKSSQNGEFSFKEAFEEGRHQRPCSVISYALWHNNIPKKMSFVAWRLWKGWLPVDDTLGKRGIHLASKCQCCEQVETLEHVFFSNQIADRVWAHYANLVGMRHVQHTSVQQVIAAWSLSVSTKGHIKQVLPIVILWALWEARNKAKHKAAKYSFQQICHRVHTLLLLISKANMTQRKFWSGDSYLGASLGVTVEVKQQQAPRLLSWDRPEKNSFKLNIDAAFKENRAGYGGIIRDEQGGLVYAVGFQGLCSSSIQAEVDALLLCLRSSVQKGYSRLQIEVDSMLLVNMVTTQKAHWQLIHKVLQIAELLSSSGSSLVHIFREKNLAADWIAKKAWKNQANYIWEANTTDKGMQGLIRLEQSGLPQLRTKH</sequence>
<dbReference type="EMBL" id="BAABME010000708">
    <property type="protein sequence ID" value="GAA0144869.1"/>
    <property type="molecule type" value="Genomic_DNA"/>
</dbReference>
<keyword evidence="2" id="KW-0808">Transferase</keyword>
<dbReference type="CDD" id="cd06222">
    <property type="entry name" value="RNase_H_like"/>
    <property type="match status" value="1"/>
</dbReference>
<name>A0AAV3NZL6_LITER</name>
<dbReference type="InterPro" id="IPR012337">
    <property type="entry name" value="RNaseH-like_sf"/>
</dbReference>
<dbReference type="GO" id="GO:0004523">
    <property type="term" value="F:RNA-DNA hybrid ribonuclease activity"/>
    <property type="evidence" value="ECO:0007669"/>
    <property type="project" value="InterPro"/>
</dbReference>
<dbReference type="CDD" id="cd01650">
    <property type="entry name" value="RT_nLTR_like"/>
    <property type="match status" value="1"/>
</dbReference>
<evidence type="ECO:0000313" key="2">
    <source>
        <dbReference type="EMBL" id="GAA0144869.1"/>
    </source>
</evidence>
<dbReference type="InterPro" id="IPR000477">
    <property type="entry name" value="RT_dom"/>
</dbReference>
<reference evidence="2 3" key="1">
    <citation type="submission" date="2024-01" db="EMBL/GenBank/DDBJ databases">
        <title>The complete chloroplast genome sequence of Lithospermum erythrorhizon: insights into the phylogenetic relationship among Boraginaceae species and the maternal lineages of purple gromwells.</title>
        <authorList>
            <person name="Okada T."/>
            <person name="Watanabe K."/>
        </authorList>
    </citation>
    <scope>NUCLEOTIDE SEQUENCE [LARGE SCALE GENOMIC DNA]</scope>
</reference>